<organism evidence="2 3">
    <name type="scientific">Solanum commersonii</name>
    <name type="common">Commerson's wild potato</name>
    <name type="synonym">Commerson's nightshade</name>
    <dbReference type="NCBI Taxonomy" id="4109"/>
    <lineage>
        <taxon>Eukaryota</taxon>
        <taxon>Viridiplantae</taxon>
        <taxon>Streptophyta</taxon>
        <taxon>Embryophyta</taxon>
        <taxon>Tracheophyta</taxon>
        <taxon>Spermatophyta</taxon>
        <taxon>Magnoliopsida</taxon>
        <taxon>eudicotyledons</taxon>
        <taxon>Gunneridae</taxon>
        <taxon>Pentapetalae</taxon>
        <taxon>asterids</taxon>
        <taxon>lamiids</taxon>
        <taxon>Solanales</taxon>
        <taxon>Solanaceae</taxon>
        <taxon>Solanoideae</taxon>
        <taxon>Solaneae</taxon>
        <taxon>Solanum</taxon>
    </lineage>
</organism>
<dbReference type="FunFam" id="3.30.300.30:FF:000004">
    <property type="entry name" value="Acetyl-coenzyme A synthetase"/>
    <property type="match status" value="1"/>
</dbReference>
<evidence type="ECO:0000259" key="1">
    <source>
        <dbReference type="Pfam" id="PF13193"/>
    </source>
</evidence>
<dbReference type="PANTHER" id="PTHR24095">
    <property type="entry name" value="ACETYL-COENZYME A SYNTHETASE"/>
    <property type="match status" value="1"/>
</dbReference>
<keyword evidence="3" id="KW-1185">Reference proteome</keyword>
<evidence type="ECO:0000313" key="2">
    <source>
        <dbReference type="EMBL" id="KAG5594712.1"/>
    </source>
</evidence>
<evidence type="ECO:0000313" key="3">
    <source>
        <dbReference type="Proteomes" id="UP000824120"/>
    </source>
</evidence>
<accession>A0A9J5Y534</accession>
<dbReference type="Proteomes" id="UP000824120">
    <property type="component" value="Chromosome 7"/>
</dbReference>
<dbReference type="PANTHER" id="PTHR24095:SF247">
    <property type="entry name" value="ACETYL-COENZYME A SYNTHETASE"/>
    <property type="match status" value="1"/>
</dbReference>
<dbReference type="EMBL" id="JACXVP010000007">
    <property type="protein sequence ID" value="KAG5594712.1"/>
    <property type="molecule type" value="Genomic_DNA"/>
</dbReference>
<name>A0A9J5Y534_SOLCO</name>
<dbReference type="SUPFAM" id="SSF56801">
    <property type="entry name" value="Acetyl-CoA synthetase-like"/>
    <property type="match status" value="1"/>
</dbReference>
<protein>
    <recommendedName>
        <fullName evidence="1">AMP-binding enzyme C-terminal domain-containing protein</fullName>
    </recommendedName>
</protein>
<dbReference type="InterPro" id="IPR025110">
    <property type="entry name" value="AMP-bd_C"/>
</dbReference>
<comment type="caution">
    <text evidence="2">The sequence shown here is derived from an EMBL/GenBank/DDBJ whole genome shotgun (WGS) entry which is preliminary data.</text>
</comment>
<dbReference type="Pfam" id="PF13193">
    <property type="entry name" value="AMP-binding_C"/>
    <property type="match status" value="1"/>
</dbReference>
<feature type="domain" description="AMP-binding enzyme C-terminal" evidence="1">
    <location>
        <begin position="14"/>
        <end position="92"/>
    </location>
</feature>
<dbReference type="InterPro" id="IPR045851">
    <property type="entry name" value="AMP-bd_C_sf"/>
</dbReference>
<sequence>MVRMYSGHRIGTAEVESALVSHPQCVEAAVVGVEHDVKGQGIYAFVTLAEGVSYSEELRKSLIKVVRDKIGGFAAPDKIHWAPGLPKTRSGKIMRRILRKIASNSLDELGDTSTLADPTVVDQLIALAHS</sequence>
<dbReference type="GO" id="GO:0003987">
    <property type="term" value="F:acetate-CoA ligase activity"/>
    <property type="evidence" value="ECO:0007669"/>
    <property type="project" value="TreeGrafter"/>
</dbReference>
<dbReference type="AlphaFoldDB" id="A0A9J5Y534"/>
<dbReference type="GO" id="GO:0006085">
    <property type="term" value="P:acetyl-CoA biosynthetic process"/>
    <property type="evidence" value="ECO:0007669"/>
    <property type="project" value="TreeGrafter"/>
</dbReference>
<dbReference type="Gene3D" id="3.30.300.30">
    <property type="match status" value="1"/>
</dbReference>
<dbReference type="OrthoDB" id="1680200at2759"/>
<reference evidence="2 3" key="1">
    <citation type="submission" date="2020-09" db="EMBL/GenBank/DDBJ databases">
        <title>De no assembly of potato wild relative species, Solanum commersonii.</title>
        <authorList>
            <person name="Cho K."/>
        </authorList>
    </citation>
    <scope>NUCLEOTIDE SEQUENCE [LARGE SCALE GENOMIC DNA]</scope>
    <source>
        <strain evidence="2">LZ3.2</strain>
        <tissue evidence="2">Leaf</tissue>
    </source>
</reference>
<gene>
    <name evidence="2" type="ORF">H5410_035944</name>
</gene>
<proteinExistence type="predicted"/>